<name>A0A8J3K079_9ACTN</name>
<dbReference type="EMBL" id="BONG01000007">
    <property type="protein sequence ID" value="GIF88128.1"/>
    <property type="molecule type" value="Genomic_DNA"/>
</dbReference>
<gene>
    <name evidence="2" type="ORF">Cch02nite_15720</name>
</gene>
<reference evidence="2 3" key="1">
    <citation type="submission" date="2021-01" db="EMBL/GenBank/DDBJ databases">
        <title>Whole genome shotgun sequence of Catellatospora chokoriensis NBRC 107358.</title>
        <authorList>
            <person name="Komaki H."/>
            <person name="Tamura T."/>
        </authorList>
    </citation>
    <scope>NUCLEOTIDE SEQUENCE [LARGE SCALE GENOMIC DNA]</scope>
    <source>
        <strain evidence="2 3">NBRC 107358</strain>
    </source>
</reference>
<feature type="transmembrane region" description="Helical" evidence="1">
    <location>
        <begin position="57"/>
        <end position="77"/>
    </location>
</feature>
<protein>
    <submittedName>
        <fullName evidence="2">Uncharacterized protein</fullName>
    </submittedName>
</protein>
<sequence length="189" mass="19937">MAGAHYGDADDQHGTGAIGVSRLWTRFGSYVLAGAGIAGNLLTVFLVFELVPEDGNLPPGIVVMAFWSVQLAVLHTFSSVSAVMRARGEPGEGGDRRRSGSSGGDMWPVVKQALKEHRLGFYSMIPLVLLAFAIFAVAAPCGWFEVPWREGGRSVFPPSAVIPVDVAVDVLGRYCATGELSGMAKGSGR</sequence>
<feature type="transmembrane region" description="Helical" evidence="1">
    <location>
        <begin position="119"/>
        <end position="139"/>
    </location>
</feature>
<accession>A0A8J3K079</accession>
<keyword evidence="1" id="KW-0472">Membrane</keyword>
<evidence type="ECO:0000256" key="1">
    <source>
        <dbReference type="SAM" id="Phobius"/>
    </source>
</evidence>
<keyword evidence="1" id="KW-0812">Transmembrane</keyword>
<organism evidence="2 3">
    <name type="scientific">Catellatospora chokoriensis</name>
    <dbReference type="NCBI Taxonomy" id="310353"/>
    <lineage>
        <taxon>Bacteria</taxon>
        <taxon>Bacillati</taxon>
        <taxon>Actinomycetota</taxon>
        <taxon>Actinomycetes</taxon>
        <taxon>Micromonosporales</taxon>
        <taxon>Micromonosporaceae</taxon>
        <taxon>Catellatospora</taxon>
    </lineage>
</organism>
<keyword evidence="3" id="KW-1185">Reference proteome</keyword>
<proteinExistence type="predicted"/>
<evidence type="ECO:0000313" key="3">
    <source>
        <dbReference type="Proteomes" id="UP000619293"/>
    </source>
</evidence>
<comment type="caution">
    <text evidence="2">The sequence shown here is derived from an EMBL/GenBank/DDBJ whole genome shotgun (WGS) entry which is preliminary data.</text>
</comment>
<dbReference type="Proteomes" id="UP000619293">
    <property type="component" value="Unassembled WGS sequence"/>
</dbReference>
<feature type="transmembrane region" description="Helical" evidence="1">
    <location>
        <begin position="30"/>
        <end position="51"/>
    </location>
</feature>
<dbReference type="AlphaFoldDB" id="A0A8J3K079"/>
<keyword evidence="1" id="KW-1133">Transmembrane helix</keyword>
<evidence type="ECO:0000313" key="2">
    <source>
        <dbReference type="EMBL" id="GIF88128.1"/>
    </source>
</evidence>